<protein>
    <submittedName>
        <fullName evidence="3">Uncharacterized protein</fullName>
    </submittedName>
</protein>
<keyword evidence="2" id="KW-1133">Transmembrane helix</keyword>
<name>A0A3B1BE73_9ZZZZ</name>
<organism evidence="3">
    <name type="scientific">hydrothermal vent metagenome</name>
    <dbReference type="NCBI Taxonomy" id="652676"/>
    <lineage>
        <taxon>unclassified sequences</taxon>
        <taxon>metagenomes</taxon>
        <taxon>ecological metagenomes</taxon>
    </lineage>
</organism>
<keyword evidence="2" id="KW-0812">Transmembrane</keyword>
<dbReference type="EMBL" id="UOFY01000047">
    <property type="protein sequence ID" value="VAX10333.1"/>
    <property type="molecule type" value="Genomic_DNA"/>
</dbReference>
<dbReference type="InterPro" id="IPR046703">
    <property type="entry name" value="DUF6776"/>
</dbReference>
<sequence>MNLVVKPHRPWLVGILLGLAAIAMLIGGWTLFNYGRYLAGYNSAESNKERQVLLDINDDLEQKVDRLRERRALLERAAQIERQAYDELDTTIKVLQGEILELKEELAFYRGIVSPQDASSGLHLQRFKIEANGKSRSYRYKIVLTQVLKNDRLATGKVRLSVDGMQNNQPRTLSLKALGEKSVKELDYRFKYFQKLEGNLKLPRGFTAYRVTATIIPRSRKRNSIEKTINWSGQEIENHVGNEEKTKANGTD</sequence>
<feature type="transmembrane region" description="Helical" evidence="2">
    <location>
        <begin position="12"/>
        <end position="32"/>
    </location>
</feature>
<feature type="coiled-coil region" evidence="1">
    <location>
        <begin position="50"/>
        <end position="105"/>
    </location>
</feature>
<evidence type="ECO:0000256" key="2">
    <source>
        <dbReference type="SAM" id="Phobius"/>
    </source>
</evidence>
<proteinExistence type="predicted"/>
<evidence type="ECO:0000313" key="3">
    <source>
        <dbReference type="EMBL" id="VAX10333.1"/>
    </source>
</evidence>
<accession>A0A3B1BE73</accession>
<keyword evidence="2" id="KW-0472">Membrane</keyword>
<evidence type="ECO:0000256" key="1">
    <source>
        <dbReference type="SAM" id="Coils"/>
    </source>
</evidence>
<gene>
    <name evidence="3" type="ORF">MNBD_GAMMA25-90</name>
</gene>
<dbReference type="AlphaFoldDB" id="A0A3B1BE73"/>
<keyword evidence="1" id="KW-0175">Coiled coil</keyword>
<reference evidence="3" key="1">
    <citation type="submission" date="2018-06" db="EMBL/GenBank/DDBJ databases">
        <authorList>
            <person name="Zhirakovskaya E."/>
        </authorList>
    </citation>
    <scope>NUCLEOTIDE SEQUENCE</scope>
</reference>
<dbReference type="Pfam" id="PF20567">
    <property type="entry name" value="DUF6776"/>
    <property type="match status" value="1"/>
</dbReference>